<dbReference type="GO" id="GO:0045132">
    <property type="term" value="P:meiotic chromosome segregation"/>
    <property type="evidence" value="ECO:0007669"/>
    <property type="project" value="InterPro"/>
</dbReference>
<evidence type="ECO:0000259" key="12">
    <source>
        <dbReference type="Pfam" id="PF07558"/>
    </source>
</evidence>
<reference evidence="13" key="1">
    <citation type="journal article" date="2020" name="Stud. Mycol.">
        <title>101 Dothideomycetes genomes: a test case for predicting lifestyles and emergence of pathogens.</title>
        <authorList>
            <person name="Haridas S."/>
            <person name="Albert R."/>
            <person name="Binder M."/>
            <person name="Bloem J."/>
            <person name="Labutti K."/>
            <person name="Salamov A."/>
            <person name="Andreopoulos B."/>
            <person name="Baker S."/>
            <person name="Barry K."/>
            <person name="Bills G."/>
            <person name="Bluhm B."/>
            <person name="Cannon C."/>
            <person name="Castanera R."/>
            <person name="Culley D."/>
            <person name="Daum C."/>
            <person name="Ezra D."/>
            <person name="Gonzalez J."/>
            <person name="Henrissat B."/>
            <person name="Kuo A."/>
            <person name="Liang C."/>
            <person name="Lipzen A."/>
            <person name="Lutzoni F."/>
            <person name="Magnuson J."/>
            <person name="Mondo S."/>
            <person name="Nolan M."/>
            <person name="Ohm R."/>
            <person name="Pangilinan J."/>
            <person name="Park H.-J."/>
            <person name="Ramirez L."/>
            <person name="Alfaro M."/>
            <person name="Sun H."/>
            <person name="Tritt A."/>
            <person name="Yoshinaga Y."/>
            <person name="Zwiers L.-H."/>
            <person name="Turgeon B."/>
            <person name="Goodwin S."/>
            <person name="Spatafora J."/>
            <person name="Crous P."/>
            <person name="Grigoriev I."/>
        </authorList>
    </citation>
    <scope>NUCLEOTIDE SEQUENCE</scope>
    <source>
        <strain evidence="13">CBS 116435</strain>
    </source>
</reference>
<comment type="similarity">
    <text evidence="2">Belongs to the shugoshin family.</text>
</comment>
<dbReference type="OrthoDB" id="5394106at2759"/>
<proteinExistence type="inferred from homology"/>
<dbReference type="Pfam" id="PF07558">
    <property type="entry name" value="Shugoshin_N"/>
    <property type="match status" value="1"/>
</dbReference>
<evidence type="ECO:0000256" key="1">
    <source>
        <dbReference type="ARBA" id="ARBA00004584"/>
    </source>
</evidence>
<accession>A0A9P4Q7Q7</accession>
<feature type="compositionally biased region" description="Basic and acidic residues" evidence="10">
    <location>
        <begin position="249"/>
        <end position="258"/>
    </location>
</feature>
<dbReference type="Proteomes" id="UP000799441">
    <property type="component" value="Unassembled WGS sequence"/>
</dbReference>
<feature type="compositionally biased region" description="Pro residues" evidence="10">
    <location>
        <begin position="438"/>
        <end position="448"/>
    </location>
</feature>
<evidence type="ECO:0000313" key="14">
    <source>
        <dbReference type="Proteomes" id="UP000799441"/>
    </source>
</evidence>
<keyword evidence="7" id="KW-0131">Cell cycle</keyword>
<evidence type="ECO:0000256" key="7">
    <source>
        <dbReference type="ARBA" id="ARBA00023306"/>
    </source>
</evidence>
<protein>
    <recommendedName>
        <fullName evidence="15">Shugoshin C-terminal domain-containing protein</fullName>
    </recommendedName>
</protein>
<name>A0A9P4Q7Q7_9PEZI</name>
<dbReference type="InterPro" id="IPR011516">
    <property type="entry name" value="Shugoshin_N"/>
</dbReference>
<evidence type="ECO:0000256" key="10">
    <source>
        <dbReference type="SAM" id="MobiDB-lite"/>
    </source>
</evidence>
<evidence type="ECO:0000256" key="8">
    <source>
        <dbReference type="ARBA" id="ARBA00023328"/>
    </source>
</evidence>
<evidence type="ECO:0000256" key="9">
    <source>
        <dbReference type="SAM" id="Coils"/>
    </source>
</evidence>
<gene>
    <name evidence="13" type="ORF">K431DRAFT_225636</name>
</gene>
<comment type="subcellular location">
    <subcellularLocation>
        <location evidence="1">Chromosome</location>
        <location evidence="1">Centromere</location>
    </subcellularLocation>
</comment>
<evidence type="ECO:0000256" key="5">
    <source>
        <dbReference type="ARBA" id="ARBA00022829"/>
    </source>
</evidence>
<keyword evidence="3" id="KW-0158">Chromosome</keyword>
<feature type="coiled-coil region" evidence="9">
    <location>
        <begin position="23"/>
        <end position="68"/>
    </location>
</feature>
<keyword evidence="4" id="KW-0132">Cell division</keyword>
<sequence>MARLNEPPAVPASAAISSTSENIDALKRRFIRQNRELARCNSNQSLRIRTLENDVSRLLQDNLELREQILVVQNELHEARNGGWAAGASKVKDELQAKLAELGALVEGLDTPGPSHLQERPNILKDRAWPFEAQIRERQSLAALMHDVQMPTIEEDGTHSRLTLGHDKMQHIRLSDGSTNSNESPEIGPPPIARFDCGDSAPIKFEAPTDDIVLASPEKKSDTMAEIGAEDELPSGLAINLETRRKRKDGQPRTERRRTSILPASPAKRQEELPPTLRTGAKRKLADRDTERPIKPPSRGDFTFSRRRPSTPSVEDALPGDAVPVKPEETAETPQQTSPQKPPRKVLGDRDVNISPRKPAAREKGSKDSTRKPPATKPPTARERQQSRRATMSSIPLPSPKQEEAPKIVEISLPAVDESIATKLPPETPATAAALGSLPPPASEPPPVTKLQSFRSETPSMQPDIQRDCDAGGRRPSRRRSEVNYAEPSLVTKMRRSDKRLTDAITYQQGAKIE</sequence>
<dbReference type="GO" id="GO:0051301">
    <property type="term" value="P:cell division"/>
    <property type="evidence" value="ECO:0007669"/>
    <property type="project" value="UniProtKB-KW"/>
</dbReference>
<organism evidence="13 14">
    <name type="scientific">Polychaeton citri CBS 116435</name>
    <dbReference type="NCBI Taxonomy" id="1314669"/>
    <lineage>
        <taxon>Eukaryota</taxon>
        <taxon>Fungi</taxon>
        <taxon>Dikarya</taxon>
        <taxon>Ascomycota</taxon>
        <taxon>Pezizomycotina</taxon>
        <taxon>Dothideomycetes</taxon>
        <taxon>Dothideomycetidae</taxon>
        <taxon>Capnodiales</taxon>
        <taxon>Capnodiaceae</taxon>
        <taxon>Polychaeton</taxon>
    </lineage>
</organism>
<keyword evidence="8" id="KW-0137">Centromere</keyword>
<dbReference type="GO" id="GO:0005634">
    <property type="term" value="C:nucleus"/>
    <property type="evidence" value="ECO:0007669"/>
    <property type="project" value="InterPro"/>
</dbReference>
<feature type="domain" description="Shugoshin C-terminal" evidence="11">
    <location>
        <begin position="475"/>
        <end position="496"/>
    </location>
</feature>
<evidence type="ECO:0000259" key="11">
    <source>
        <dbReference type="Pfam" id="PF07557"/>
    </source>
</evidence>
<feature type="region of interest" description="Disordered" evidence="10">
    <location>
        <begin position="174"/>
        <end position="488"/>
    </location>
</feature>
<feature type="domain" description="Shugoshin N-terminal coiled-coil" evidence="12">
    <location>
        <begin position="26"/>
        <end position="70"/>
    </location>
</feature>
<dbReference type="InterPro" id="IPR011515">
    <property type="entry name" value="Shugoshin_C"/>
</dbReference>
<dbReference type="AlphaFoldDB" id="A0A9P4Q7Q7"/>
<dbReference type="GO" id="GO:0000779">
    <property type="term" value="C:condensed chromosome, centromeric region"/>
    <property type="evidence" value="ECO:0007669"/>
    <property type="project" value="UniProtKB-ARBA"/>
</dbReference>
<comment type="caution">
    <text evidence="13">The sequence shown here is derived from an EMBL/GenBank/DDBJ whole genome shotgun (WGS) entry which is preliminary data.</text>
</comment>
<keyword evidence="5" id="KW-0159">Chromosome partition</keyword>
<evidence type="ECO:0000256" key="4">
    <source>
        <dbReference type="ARBA" id="ARBA00022618"/>
    </source>
</evidence>
<feature type="compositionally biased region" description="Polar residues" evidence="10">
    <location>
        <begin position="450"/>
        <end position="463"/>
    </location>
</feature>
<keyword evidence="6 9" id="KW-0175">Coiled coil</keyword>
<evidence type="ECO:0000256" key="2">
    <source>
        <dbReference type="ARBA" id="ARBA00010845"/>
    </source>
</evidence>
<feature type="compositionally biased region" description="Basic and acidic residues" evidence="10">
    <location>
        <begin position="284"/>
        <end position="294"/>
    </location>
</feature>
<feature type="compositionally biased region" description="Low complexity" evidence="10">
    <location>
        <begin position="421"/>
        <end position="437"/>
    </location>
</feature>
<evidence type="ECO:0000313" key="13">
    <source>
        <dbReference type="EMBL" id="KAF2720788.1"/>
    </source>
</evidence>
<dbReference type="EMBL" id="MU003796">
    <property type="protein sequence ID" value="KAF2720788.1"/>
    <property type="molecule type" value="Genomic_DNA"/>
</dbReference>
<evidence type="ECO:0000256" key="6">
    <source>
        <dbReference type="ARBA" id="ARBA00023054"/>
    </source>
</evidence>
<feature type="compositionally biased region" description="Basic and acidic residues" evidence="10">
    <location>
        <begin position="360"/>
        <end position="371"/>
    </location>
</feature>
<evidence type="ECO:0000256" key="3">
    <source>
        <dbReference type="ARBA" id="ARBA00022454"/>
    </source>
</evidence>
<evidence type="ECO:0008006" key="15">
    <source>
        <dbReference type="Google" id="ProtNLM"/>
    </source>
</evidence>
<keyword evidence="14" id="KW-1185">Reference proteome</keyword>
<dbReference type="Pfam" id="PF07557">
    <property type="entry name" value="Shugoshin_C"/>
    <property type="match status" value="1"/>
</dbReference>